<evidence type="ECO:0000313" key="11">
    <source>
        <dbReference type="EMBL" id="KAL0268146.1"/>
    </source>
</evidence>
<keyword evidence="3 9" id="KW-0812">Transmembrane</keyword>
<feature type="transmembrane region" description="Helical" evidence="9">
    <location>
        <begin position="184"/>
        <end position="201"/>
    </location>
</feature>
<sequence length="303" mass="35503">MELNLIKLIFASFVAVIVVIGSLINWFEKYLPVILPQTFRYGKFAYQGKPSKLWVIEVPKSWFKHFYVFASVYSLYALYLAIDVYMYGGKPPAWFVSYLDFFCGSNRKTEANRFSVLVVLTLMTLQSFRRGYETWFVSVFSDVKINITQYIVGYTHYWGTITTILAEAEGFKKSRTFIPESDTSFSYVQIFAVILFIYAWINQYQAGKTLANLRKNRSGAVVTKEHKIPRGGLFEYVSSPHMTCEMLMYIALSFILFNNYTFKYILFWVVSNQLESSLLSHWWYLNTFKNYPKNRKAIIPFVL</sequence>
<accession>A0AAW2HEM8</accession>
<dbReference type="PANTHER" id="PTHR14624">
    <property type="entry name" value="DFG10 PROTEIN"/>
    <property type="match status" value="1"/>
</dbReference>
<keyword evidence="5 9" id="KW-0472">Membrane</keyword>
<evidence type="ECO:0000256" key="2">
    <source>
        <dbReference type="ARBA" id="ARBA00012522"/>
    </source>
</evidence>
<dbReference type="GO" id="GO:0160198">
    <property type="term" value="F:polyprenal reductase activity"/>
    <property type="evidence" value="ECO:0007669"/>
    <property type="project" value="UniProtKB-EC"/>
</dbReference>
<evidence type="ECO:0000256" key="1">
    <source>
        <dbReference type="ARBA" id="ARBA00004127"/>
    </source>
</evidence>
<evidence type="ECO:0000256" key="9">
    <source>
        <dbReference type="RuleBase" id="RU367081"/>
    </source>
</evidence>
<evidence type="ECO:0000256" key="6">
    <source>
        <dbReference type="ARBA" id="ARBA00046320"/>
    </source>
</evidence>
<comment type="catalytic activity">
    <reaction evidence="8 9">
        <text>a di-trans,poly-cis-dolichal + NADP(+) = a di-trans,poly-cis-polyprenal + NADPH + H(+)</text>
        <dbReference type="Rhea" id="RHEA:80727"/>
        <dbReference type="Rhea" id="RHEA-COMP:19536"/>
        <dbReference type="Rhea" id="RHEA-COMP:19537"/>
        <dbReference type="ChEBI" id="CHEBI:15378"/>
        <dbReference type="ChEBI" id="CHEBI:57783"/>
        <dbReference type="ChEBI" id="CHEBI:58349"/>
        <dbReference type="ChEBI" id="CHEBI:231623"/>
        <dbReference type="ChEBI" id="CHEBI:231637"/>
        <dbReference type="EC" id="1.3.1.94"/>
    </reaction>
    <physiologicalReaction direction="right-to-left" evidence="8 9">
        <dbReference type="Rhea" id="RHEA:80729"/>
    </physiologicalReaction>
</comment>
<dbReference type="AlphaFoldDB" id="A0AAW2HEM8"/>
<feature type="transmembrane region" description="Helical" evidence="9">
    <location>
        <begin position="66"/>
        <end position="88"/>
    </location>
</feature>
<dbReference type="GO" id="GO:0102389">
    <property type="term" value="F:polyprenol reductase activity"/>
    <property type="evidence" value="ECO:0007669"/>
    <property type="project" value="UniProtKB-UniRule"/>
</dbReference>
<keyword evidence="9" id="KW-0560">Oxidoreductase</keyword>
<comment type="function">
    <text evidence="9">Plays a key role in early steps of protein N-linked glycosylation by being involved in the conversion of polyprenol into dolichol. Acts as a polyprenal reductase that mediates the reduction of polyprenal into dolichal in a NADP-dependent mechanism. Dolichols are required for the synthesis of dolichol-linked monosaccharides and the oligosaccharide precursor used for N-glycosylation.</text>
</comment>
<dbReference type="InterPro" id="IPR001104">
    <property type="entry name" value="3-oxo-5_a-steroid_4-DH_C"/>
</dbReference>
<name>A0AAW2HEM8_9NEOP</name>
<feature type="transmembrane region" description="Helical" evidence="9">
    <location>
        <begin position="6"/>
        <end position="27"/>
    </location>
</feature>
<evidence type="ECO:0000259" key="10">
    <source>
        <dbReference type="Pfam" id="PF02544"/>
    </source>
</evidence>
<keyword evidence="9" id="KW-0521">NADP</keyword>
<proteinExistence type="inferred from homology"/>
<dbReference type="GO" id="GO:0016095">
    <property type="term" value="P:polyprenol catabolic process"/>
    <property type="evidence" value="ECO:0007669"/>
    <property type="project" value="UniProtKB-UniRule"/>
</dbReference>
<evidence type="ECO:0000256" key="5">
    <source>
        <dbReference type="ARBA" id="ARBA00023136"/>
    </source>
</evidence>
<dbReference type="PROSITE" id="PS50244">
    <property type="entry name" value="S5A_REDUCTASE"/>
    <property type="match status" value="1"/>
</dbReference>
<evidence type="ECO:0000256" key="8">
    <source>
        <dbReference type="ARBA" id="ARBA00049427"/>
    </source>
</evidence>
<feature type="transmembrane region" description="Helical" evidence="9">
    <location>
        <begin position="246"/>
        <end position="270"/>
    </location>
</feature>
<keyword evidence="9" id="KW-0256">Endoplasmic reticulum</keyword>
<comment type="subcellular location">
    <subcellularLocation>
        <location evidence="1">Endomembrane system</location>
        <topology evidence="1">Multi-pass membrane protein</topology>
    </subcellularLocation>
    <subcellularLocation>
        <location evidence="9">Endoplasmic reticulum membrane</location>
    </subcellularLocation>
</comment>
<dbReference type="Pfam" id="PF02544">
    <property type="entry name" value="Steroid_dh"/>
    <property type="match status" value="1"/>
</dbReference>
<dbReference type="PANTHER" id="PTHR14624:SF0">
    <property type="entry name" value="POLYPRENOL REDUCTASE"/>
    <property type="match status" value="1"/>
</dbReference>
<gene>
    <name evidence="11" type="ORF">PYX00_010200</name>
</gene>
<reference evidence="11" key="1">
    <citation type="journal article" date="2024" name="Gigascience">
        <title>Chromosome-level genome of the poultry shaft louse Menopon gallinae provides insight into the host-switching and adaptive evolution of parasitic lice.</title>
        <authorList>
            <person name="Xu Y."/>
            <person name="Ma L."/>
            <person name="Liu S."/>
            <person name="Liang Y."/>
            <person name="Liu Q."/>
            <person name="He Z."/>
            <person name="Tian L."/>
            <person name="Duan Y."/>
            <person name="Cai W."/>
            <person name="Li H."/>
            <person name="Song F."/>
        </authorList>
    </citation>
    <scope>NUCLEOTIDE SEQUENCE</scope>
    <source>
        <strain evidence="11">Cailab_2023a</strain>
    </source>
</reference>
<dbReference type="GO" id="GO:0006488">
    <property type="term" value="P:dolichol-linked oligosaccharide biosynthetic process"/>
    <property type="evidence" value="ECO:0007669"/>
    <property type="project" value="UniProtKB-UniRule"/>
</dbReference>
<dbReference type="InterPro" id="IPR039698">
    <property type="entry name" value="Dfg10/SRD5A3"/>
</dbReference>
<evidence type="ECO:0000256" key="4">
    <source>
        <dbReference type="ARBA" id="ARBA00022989"/>
    </source>
</evidence>
<comment type="pathway">
    <text evidence="9">Protein modification; protein glycosylation.</text>
</comment>
<comment type="similarity">
    <text evidence="6 9">Belongs to the steroid 5-alpha reductase family. Polyprenal reductase subfamily.</text>
</comment>
<dbReference type="EMBL" id="JARGDH010000005">
    <property type="protein sequence ID" value="KAL0268146.1"/>
    <property type="molecule type" value="Genomic_DNA"/>
</dbReference>
<keyword evidence="4 9" id="KW-1133">Transmembrane helix</keyword>
<feature type="domain" description="3-oxo-5-alpha-steroid 4-dehydrogenase C-terminal" evidence="10">
    <location>
        <begin position="187"/>
        <end position="303"/>
    </location>
</feature>
<protein>
    <recommendedName>
        <fullName evidence="7 9">Polyprenal reductase</fullName>
        <ecNumber evidence="2 9">1.3.1.94</ecNumber>
    </recommendedName>
</protein>
<dbReference type="EC" id="1.3.1.94" evidence="2 9"/>
<comment type="caution">
    <text evidence="11">The sequence shown here is derived from an EMBL/GenBank/DDBJ whole genome shotgun (WGS) entry which is preliminary data.</text>
</comment>
<dbReference type="GO" id="GO:0003865">
    <property type="term" value="F:3-oxo-5-alpha-steroid 4-dehydrogenase activity"/>
    <property type="evidence" value="ECO:0007669"/>
    <property type="project" value="TreeGrafter"/>
</dbReference>
<evidence type="ECO:0000256" key="3">
    <source>
        <dbReference type="ARBA" id="ARBA00022692"/>
    </source>
</evidence>
<dbReference type="GO" id="GO:0005789">
    <property type="term" value="C:endoplasmic reticulum membrane"/>
    <property type="evidence" value="ECO:0007669"/>
    <property type="project" value="UniProtKB-SubCell"/>
</dbReference>
<organism evidence="11">
    <name type="scientific">Menopon gallinae</name>
    <name type="common">poultry shaft louse</name>
    <dbReference type="NCBI Taxonomy" id="328185"/>
    <lineage>
        <taxon>Eukaryota</taxon>
        <taxon>Metazoa</taxon>
        <taxon>Ecdysozoa</taxon>
        <taxon>Arthropoda</taxon>
        <taxon>Hexapoda</taxon>
        <taxon>Insecta</taxon>
        <taxon>Pterygota</taxon>
        <taxon>Neoptera</taxon>
        <taxon>Paraneoptera</taxon>
        <taxon>Psocodea</taxon>
        <taxon>Troctomorpha</taxon>
        <taxon>Phthiraptera</taxon>
        <taxon>Amblycera</taxon>
        <taxon>Menoponidae</taxon>
        <taxon>Menopon</taxon>
    </lineage>
</organism>
<evidence type="ECO:0000256" key="7">
    <source>
        <dbReference type="ARBA" id="ARBA00047186"/>
    </source>
</evidence>